<name>A0A6G1LFL5_9PEZI</name>
<dbReference type="EC" id="4.2.1.96" evidence="3"/>
<keyword evidence="4" id="KW-0456">Lyase</keyword>
<reference evidence="6" key="1">
    <citation type="journal article" date="2020" name="Stud. Mycol.">
        <title>101 Dothideomycetes genomes: a test case for predicting lifestyles and emergence of pathogens.</title>
        <authorList>
            <person name="Haridas S."/>
            <person name="Albert R."/>
            <person name="Binder M."/>
            <person name="Bloem J."/>
            <person name="Labutti K."/>
            <person name="Salamov A."/>
            <person name="Andreopoulos B."/>
            <person name="Baker S."/>
            <person name="Barry K."/>
            <person name="Bills G."/>
            <person name="Bluhm B."/>
            <person name="Cannon C."/>
            <person name="Castanera R."/>
            <person name="Culley D."/>
            <person name="Daum C."/>
            <person name="Ezra D."/>
            <person name="Gonzalez J."/>
            <person name="Henrissat B."/>
            <person name="Kuo A."/>
            <person name="Liang C."/>
            <person name="Lipzen A."/>
            <person name="Lutzoni F."/>
            <person name="Magnuson J."/>
            <person name="Mondo S."/>
            <person name="Nolan M."/>
            <person name="Ohm R."/>
            <person name="Pangilinan J."/>
            <person name="Park H.-J."/>
            <person name="Ramirez L."/>
            <person name="Alfaro M."/>
            <person name="Sun H."/>
            <person name="Tritt A."/>
            <person name="Yoshinaga Y."/>
            <person name="Zwiers L.-H."/>
            <person name="Turgeon B."/>
            <person name="Goodwin S."/>
            <person name="Spatafora J."/>
            <person name="Crous P."/>
            <person name="Grigoriev I."/>
        </authorList>
    </citation>
    <scope>NUCLEOTIDE SEQUENCE</scope>
    <source>
        <strain evidence="6">CBS 116005</strain>
    </source>
</reference>
<organism evidence="6 7">
    <name type="scientific">Teratosphaeria nubilosa</name>
    <dbReference type="NCBI Taxonomy" id="161662"/>
    <lineage>
        <taxon>Eukaryota</taxon>
        <taxon>Fungi</taxon>
        <taxon>Dikarya</taxon>
        <taxon>Ascomycota</taxon>
        <taxon>Pezizomycotina</taxon>
        <taxon>Dothideomycetes</taxon>
        <taxon>Dothideomycetidae</taxon>
        <taxon>Mycosphaerellales</taxon>
        <taxon>Teratosphaeriaceae</taxon>
        <taxon>Teratosphaeria</taxon>
    </lineage>
</organism>
<dbReference type="SUPFAM" id="SSF55248">
    <property type="entry name" value="PCD-like"/>
    <property type="match status" value="1"/>
</dbReference>
<dbReference type="InterPro" id="IPR001533">
    <property type="entry name" value="Pterin_deHydtase"/>
</dbReference>
<evidence type="ECO:0000256" key="1">
    <source>
        <dbReference type="ARBA" id="ARBA00001554"/>
    </source>
</evidence>
<dbReference type="Gene3D" id="3.30.1360.20">
    <property type="entry name" value="Transcriptional coactivator/pterin dehydratase"/>
    <property type="match status" value="1"/>
</dbReference>
<comment type="catalytic activity">
    <reaction evidence="1">
        <text>(4aS,6R)-4a-hydroxy-L-erythro-5,6,7,8-tetrahydrobiopterin = (6R)-L-erythro-6,7-dihydrobiopterin + H2O</text>
        <dbReference type="Rhea" id="RHEA:11920"/>
        <dbReference type="ChEBI" id="CHEBI:15377"/>
        <dbReference type="ChEBI" id="CHEBI:15642"/>
        <dbReference type="ChEBI" id="CHEBI:43120"/>
        <dbReference type="EC" id="4.2.1.96"/>
    </reaction>
</comment>
<dbReference type="AlphaFoldDB" id="A0A6G1LFL5"/>
<dbReference type="PANTHER" id="PTHR12599">
    <property type="entry name" value="PTERIN-4-ALPHA-CARBINOLAMINE DEHYDRATASE"/>
    <property type="match status" value="1"/>
</dbReference>
<evidence type="ECO:0000256" key="2">
    <source>
        <dbReference type="ARBA" id="ARBA00006472"/>
    </source>
</evidence>
<evidence type="ECO:0000256" key="3">
    <source>
        <dbReference type="ARBA" id="ARBA00013252"/>
    </source>
</evidence>
<dbReference type="GO" id="GO:0008124">
    <property type="term" value="F:4-alpha-hydroxytetrahydrobiopterin dehydratase activity"/>
    <property type="evidence" value="ECO:0007669"/>
    <property type="project" value="UniProtKB-EC"/>
</dbReference>
<dbReference type="Proteomes" id="UP000799436">
    <property type="component" value="Unassembled WGS sequence"/>
</dbReference>
<keyword evidence="7" id="KW-1185">Reference proteome</keyword>
<dbReference type="GO" id="GO:0006729">
    <property type="term" value="P:tetrahydrobiopterin biosynthetic process"/>
    <property type="evidence" value="ECO:0007669"/>
    <property type="project" value="InterPro"/>
</dbReference>
<gene>
    <name evidence="6" type="ORF">EJ03DRAFT_268990</name>
</gene>
<dbReference type="Pfam" id="PF01329">
    <property type="entry name" value="Pterin_4a"/>
    <property type="match status" value="1"/>
</dbReference>
<proteinExistence type="inferred from homology"/>
<sequence>MSTQSCRRLLSTPIPISISSSRIANCPRGFSTTASGMLNRHDLSISEGHDESQVLSQATELVSPNGRWRLTNFGAGLERDFKFKTFKSTWDFMNDIAGECKVQRHHPEWSNVYNRTTIRWTTHKPQGLSLKDTAMARFCDEVAGRYGEVWPDPDGKGECGLCGGGGGGKGS</sequence>
<dbReference type="OrthoDB" id="277398at2759"/>
<evidence type="ECO:0000313" key="6">
    <source>
        <dbReference type="EMBL" id="KAF2771218.1"/>
    </source>
</evidence>
<evidence type="ECO:0000313" key="7">
    <source>
        <dbReference type="Proteomes" id="UP000799436"/>
    </source>
</evidence>
<dbReference type="EMBL" id="ML995820">
    <property type="protein sequence ID" value="KAF2771218.1"/>
    <property type="molecule type" value="Genomic_DNA"/>
</dbReference>
<comment type="similarity">
    <text evidence="2">Belongs to the pterin-4-alpha-carbinolamine dehydratase family.</text>
</comment>
<dbReference type="CDD" id="cd00488">
    <property type="entry name" value="PCD_DCoH"/>
    <property type="match status" value="1"/>
</dbReference>
<evidence type="ECO:0000256" key="4">
    <source>
        <dbReference type="ARBA" id="ARBA00023239"/>
    </source>
</evidence>
<dbReference type="PANTHER" id="PTHR12599:SF0">
    <property type="entry name" value="PTERIN-4-ALPHA-CARBINOLAMINE DEHYDRATASE"/>
    <property type="match status" value="1"/>
</dbReference>
<accession>A0A6G1LFL5</accession>
<dbReference type="InterPro" id="IPR036428">
    <property type="entry name" value="PCD_sf"/>
</dbReference>
<evidence type="ECO:0000256" key="5">
    <source>
        <dbReference type="ARBA" id="ARBA00030497"/>
    </source>
</evidence>
<protein>
    <recommendedName>
        <fullName evidence="3">4a-hydroxytetrahydrobiopterin dehydratase</fullName>
        <ecNumber evidence="3">4.2.1.96</ecNumber>
    </recommendedName>
    <alternativeName>
        <fullName evidence="5">4-alpha-hydroxy-tetrahydropterin dehydratase</fullName>
    </alternativeName>
</protein>